<dbReference type="GO" id="GO:0016787">
    <property type="term" value="F:hydrolase activity"/>
    <property type="evidence" value="ECO:0007669"/>
    <property type="project" value="UniProtKB-KW"/>
</dbReference>
<dbReference type="Gene3D" id="3.40.50.1820">
    <property type="entry name" value="alpha/beta hydrolase"/>
    <property type="match status" value="1"/>
</dbReference>
<gene>
    <name evidence="1" type="ORF">QWZ15_06810</name>
</gene>
<keyword evidence="1" id="KW-0378">Hydrolase</keyword>
<dbReference type="Proteomes" id="UP001236663">
    <property type="component" value="Unassembled WGS sequence"/>
</dbReference>
<proteinExistence type="predicted"/>
<evidence type="ECO:0000313" key="1">
    <source>
        <dbReference type="EMBL" id="MDN3687531.1"/>
    </source>
</evidence>
<organism evidence="1 2">
    <name type="scientific">Cyclobacterium jeungdonense</name>
    <dbReference type="NCBI Taxonomy" id="708087"/>
    <lineage>
        <taxon>Bacteria</taxon>
        <taxon>Pseudomonadati</taxon>
        <taxon>Bacteroidota</taxon>
        <taxon>Cytophagia</taxon>
        <taxon>Cytophagales</taxon>
        <taxon>Cyclobacteriaceae</taxon>
        <taxon>Cyclobacterium</taxon>
    </lineage>
</organism>
<name>A0ABT8C5D9_9BACT</name>
<protein>
    <submittedName>
        <fullName evidence="1">Alpha/beta hydrolase</fullName>
    </submittedName>
</protein>
<dbReference type="RefSeq" id="WP_163385193.1">
    <property type="nucleotide sequence ID" value="NZ_JAUFQS010000006.1"/>
</dbReference>
<comment type="caution">
    <text evidence="1">The sequence shown here is derived from an EMBL/GenBank/DDBJ whole genome shotgun (WGS) entry which is preliminary data.</text>
</comment>
<dbReference type="EMBL" id="JAUFQS010000006">
    <property type="protein sequence ID" value="MDN3687531.1"/>
    <property type="molecule type" value="Genomic_DNA"/>
</dbReference>
<dbReference type="SUPFAM" id="SSF53474">
    <property type="entry name" value="alpha/beta-Hydrolases"/>
    <property type="match status" value="1"/>
</dbReference>
<sequence>MVSRHLSYTHRHIYYLSHPPTGKETSLWIVFHGYGQLAYYFLRKFGSLDTEDRMIVAPEGLNRHYLKGFSGRVGANWMTKHEREPDIANTNEYLNTMLTEIRKQLPDIEVVHTLGFSQGAATMSRWICQMDFPLDKVIFWGGAPAYDLDSVLLQRRLAGSRVMAALGEEDPFLSTENFQEQYSRLTEAGIRDLRLFHYPGGHELEATLLKELFLM</sequence>
<dbReference type="InterPro" id="IPR029058">
    <property type="entry name" value="AB_hydrolase_fold"/>
</dbReference>
<keyword evidence="2" id="KW-1185">Reference proteome</keyword>
<reference evidence="2" key="1">
    <citation type="journal article" date="2019" name="Int. J. Syst. Evol. Microbiol.">
        <title>The Global Catalogue of Microorganisms (GCM) 10K type strain sequencing project: providing services to taxonomists for standard genome sequencing and annotation.</title>
        <authorList>
            <consortium name="The Broad Institute Genomics Platform"/>
            <consortium name="The Broad Institute Genome Sequencing Center for Infectious Disease"/>
            <person name="Wu L."/>
            <person name="Ma J."/>
        </authorList>
    </citation>
    <scope>NUCLEOTIDE SEQUENCE [LARGE SCALE GENOMIC DNA]</scope>
    <source>
        <strain evidence="2">CECT 7706</strain>
    </source>
</reference>
<evidence type="ECO:0000313" key="2">
    <source>
        <dbReference type="Proteomes" id="UP001236663"/>
    </source>
</evidence>
<accession>A0ABT8C5D9</accession>